<accession>A0AAU7AZM0</accession>
<name>A0AAU7AZM0_9ACTN</name>
<dbReference type="KEGG" id="parq:DSM112329_03724"/>
<dbReference type="EMBL" id="CP114014">
    <property type="protein sequence ID" value="XAY06846.1"/>
    <property type="molecule type" value="Genomic_DNA"/>
</dbReference>
<evidence type="ECO:0000313" key="1">
    <source>
        <dbReference type="EMBL" id="XAY06846.1"/>
    </source>
</evidence>
<gene>
    <name evidence="1" type="ORF">DSM112329_03724</name>
</gene>
<reference evidence="1" key="1">
    <citation type="submission" date="2022-12" db="EMBL/GenBank/DDBJ databases">
        <title>Paraconexibacter alkalitolerans sp. nov. and Baekduia alba sp. nov., isolated from soil and emended description of the genera Paraconexibacter (Chun et al., 2020) and Baekduia (An et al., 2020).</title>
        <authorList>
            <person name="Vieira S."/>
            <person name="Huber K.J."/>
            <person name="Geppert A."/>
            <person name="Wolf J."/>
            <person name="Neumann-Schaal M."/>
            <person name="Muesken M."/>
            <person name="Overmann J."/>
        </authorList>
    </citation>
    <scope>NUCLEOTIDE SEQUENCE</scope>
    <source>
        <strain evidence="1">AEG42_29</strain>
    </source>
</reference>
<sequence length="242" mass="26334">MRARDRDVEAGAGAEHGVRSGLVGIGDVLGSRPRTLEDAVRAAAAAHGDKAGRMLERFAALPDGTLVWTRLADLRYALGRIDGGWTYDDDVHARAVGIHHVRPATWTDPLDEADVPTAVAATFARGGRNLQRIRSAHAEQQSIALADRLLGTASRQPAKGPERTPDGRYIVVDGRRWRTSDPGLPEARRTELVGELMDARRAVAAARRADDEDAEREARSRVHAAKVALGERGAPWWEQPRS</sequence>
<organism evidence="1">
    <name type="scientific">Paraconexibacter sp. AEG42_29</name>
    <dbReference type="NCBI Taxonomy" id="2997339"/>
    <lineage>
        <taxon>Bacteria</taxon>
        <taxon>Bacillati</taxon>
        <taxon>Actinomycetota</taxon>
        <taxon>Thermoleophilia</taxon>
        <taxon>Solirubrobacterales</taxon>
        <taxon>Paraconexibacteraceae</taxon>
        <taxon>Paraconexibacter</taxon>
    </lineage>
</organism>
<proteinExistence type="predicted"/>
<dbReference type="AlphaFoldDB" id="A0AAU7AZM0"/>
<protein>
    <submittedName>
        <fullName evidence="1">Uncharacterized protein</fullName>
    </submittedName>
</protein>